<evidence type="ECO:0000313" key="2">
    <source>
        <dbReference type="Proteomes" id="UP001317822"/>
    </source>
</evidence>
<organism evidence="1 2">
    <name type="scientific">Lysobacter auxotrophicus</name>
    <dbReference type="NCBI Taxonomy" id="2992573"/>
    <lineage>
        <taxon>Bacteria</taxon>
        <taxon>Pseudomonadati</taxon>
        <taxon>Pseudomonadota</taxon>
        <taxon>Gammaproteobacteria</taxon>
        <taxon>Lysobacterales</taxon>
        <taxon>Lysobacteraceae</taxon>
        <taxon>Lysobacter</taxon>
    </lineage>
</organism>
<evidence type="ECO:0000313" key="1">
    <source>
        <dbReference type="EMBL" id="BDU17568.1"/>
    </source>
</evidence>
<evidence type="ECO:0008006" key="3">
    <source>
        <dbReference type="Google" id="ProtNLM"/>
    </source>
</evidence>
<reference evidence="1 2" key="1">
    <citation type="journal article" date="2023" name="Int. J. Syst. Evol. Microbiol.">
        <title>Physiological and genomic analyses of cobalamin (vitamin B12)-auxotrophy of Lysobacter auxotrophicus sp. nov., a methionine-auxotrophic chitinolytic bacterium isolated from chitin-treated soil.</title>
        <authorList>
            <person name="Saito A."/>
            <person name="Dohra H."/>
            <person name="Hamada M."/>
            <person name="Moriuchi R."/>
            <person name="Kotsuchibashi Y."/>
            <person name="Mori K."/>
        </authorList>
    </citation>
    <scope>NUCLEOTIDE SEQUENCE [LARGE SCALE GENOMIC DNA]</scope>
    <source>
        <strain evidence="1 2">5-21a</strain>
    </source>
</reference>
<proteinExistence type="predicted"/>
<name>A0ABM8DG32_9GAMM</name>
<protein>
    <recommendedName>
        <fullName evidence="3">Ricin B lectin domain-containing protein</fullName>
    </recommendedName>
</protein>
<dbReference type="Proteomes" id="UP001317822">
    <property type="component" value="Chromosome"/>
</dbReference>
<dbReference type="RefSeq" id="WP_281779494.1">
    <property type="nucleotide sequence ID" value="NZ_AP027041.1"/>
</dbReference>
<sequence length="127" mass="13782">MTSIAACNHSVEPQRVDIGAVIADGRSFNGQQVVLRGCLDANQHGLTLASCESGSQRLVVFQSDSLKASQRSLLYSAALKSNVQHRQSVAVTVCGTYRQTPDGRDRWLDVDAFEIEGDRKSSGACRR</sequence>
<dbReference type="EMBL" id="AP027041">
    <property type="protein sequence ID" value="BDU17568.1"/>
    <property type="molecule type" value="Genomic_DNA"/>
</dbReference>
<accession>A0ABM8DG32</accession>
<gene>
    <name evidence="1" type="ORF">LA521A_27690</name>
</gene>
<keyword evidence="2" id="KW-1185">Reference proteome</keyword>